<dbReference type="Proteomes" id="UP000308349">
    <property type="component" value="Unassembled WGS sequence"/>
</dbReference>
<organism evidence="2 4">
    <name type="scientific">Nocardia cyriacigeorgica</name>
    <dbReference type="NCBI Taxonomy" id="135487"/>
    <lineage>
        <taxon>Bacteria</taxon>
        <taxon>Bacillati</taxon>
        <taxon>Actinomycetota</taxon>
        <taxon>Actinomycetes</taxon>
        <taxon>Mycobacteriales</taxon>
        <taxon>Nocardiaceae</taxon>
        <taxon>Nocardia</taxon>
    </lineage>
</organism>
<accession>A0A5R8NAH0</accession>
<evidence type="ECO:0000313" key="4">
    <source>
        <dbReference type="Proteomes" id="UP000306378"/>
    </source>
</evidence>
<feature type="region of interest" description="Disordered" evidence="1">
    <location>
        <begin position="1"/>
        <end position="29"/>
    </location>
</feature>
<feature type="compositionally biased region" description="Basic residues" evidence="1">
    <location>
        <begin position="1"/>
        <end position="19"/>
    </location>
</feature>
<dbReference type="EMBL" id="VBUU01000008">
    <property type="protein sequence ID" value="TLG12463.1"/>
    <property type="molecule type" value="Genomic_DNA"/>
</dbReference>
<evidence type="ECO:0000313" key="2">
    <source>
        <dbReference type="EMBL" id="TLF72709.1"/>
    </source>
</evidence>
<dbReference type="InterPro" id="IPR025350">
    <property type="entry name" value="DUF4254"/>
</dbReference>
<sequence length="171" mass="18917">MVPLGRTRRKLHRPRHRTRPPLDLPPGPVTMTKHLPTAAQLLSACRGFPDTDGVLVDAAVDLGELHSDRLANPAEDERIDWRRAQLVLEIDRFVLLAVPVPFPNARIHTETVGRVIDRLAELTAQTYAALTAPSDTVYIEVCAQLDELASAYQDLIDDLVAGARRLPDHGL</sequence>
<protein>
    <submittedName>
        <fullName evidence="2">DUF4254 domain-containing protein</fullName>
    </submittedName>
</protein>
<name>A0A5R8NAH0_9NOCA</name>
<evidence type="ECO:0000313" key="3">
    <source>
        <dbReference type="EMBL" id="TLG12463.1"/>
    </source>
</evidence>
<dbReference type="Proteomes" id="UP000306378">
    <property type="component" value="Unassembled WGS sequence"/>
</dbReference>
<dbReference type="EMBL" id="VBUT01000015">
    <property type="protein sequence ID" value="TLF72709.1"/>
    <property type="molecule type" value="Genomic_DNA"/>
</dbReference>
<evidence type="ECO:0000256" key="1">
    <source>
        <dbReference type="SAM" id="MobiDB-lite"/>
    </source>
</evidence>
<gene>
    <name evidence="2" type="ORF">FEK34_28650</name>
    <name evidence="3" type="ORF">FEK35_11185</name>
</gene>
<dbReference type="Pfam" id="PF14063">
    <property type="entry name" value="DUF4254"/>
    <property type="match status" value="1"/>
</dbReference>
<dbReference type="AlphaFoldDB" id="A0A5R8NAH0"/>
<comment type="caution">
    <text evidence="2">The sequence shown here is derived from an EMBL/GenBank/DDBJ whole genome shotgun (WGS) entry which is preliminary data.</text>
</comment>
<proteinExistence type="predicted"/>
<reference evidence="4 5" key="1">
    <citation type="submission" date="2019-05" db="EMBL/GenBank/DDBJ databases">
        <title>Genomes sequences of two Nocardia cyriacigeorgica environmental isolates, type strains Nocardia asteroides ATCC 19247 and Nocardia cyriacigeorgica DSM 44484.</title>
        <authorList>
            <person name="Vautrin F."/>
            <person name="Bergeron E."/>
            <person name="Dubost A."/>
            <person name="Abrouk D."/>
            <person name="Rodriguez Nava V."/>
            <person name="Pujic P."/>
        </authorList>
    </citation>
    <scope>NUCLEOTIDE SEQUENCE [LARGE SCALE GENOMIC DNA]</scope>
    <source>
        <strain evidence="3 5">EML 1456</strain>
        <strain evidence="2 4">EML 446</strain>
    </source>
</reference>
<evidence type="ECO:0000313" key="5">
    <source>
        <dbReference type="Proteomes" id="UP000308349"/>
    </source>
</evidence>
<dbReference type="OrthoDB" id="3352146at2"/>